<accession>A0ACB0YJH5</accession>
<dbReference type="Proteomes" id="UP001497535">
    <property type="component" value="Unassembled WGS sequence"/>
</dbReference>
<dbReference type="EMBL" id="CAVMJV010000013">
    <property type="protein sequence ID" value="CAK5049165.1"/>
    <property type="molecule type" value="Genomic_DNA"/>
</dbReference>
<reference evidence="1" key="1">
    <citation type="submission" date="2023-11" db="EMBL/GenBank/DDBJ databases">
        <authorList>
            <person name="Poullet M."/>
        </authorList>
    </citation>
    <scope>NUCLEOTIDE SEQUENCE</scope>
    <source>
        <strain evidence="1">E1834</strain>
    </source>
</reference>
<organism evidence="1 2">
    <name type="scientific">Meloidogyne enterolobii</name>
    <name type="common">Root-knot nematode worm</name>
    <name type="synonym">Meloidogyne mayaguensis</name>
    <dbReference type="NCBI Taxonomy" id="390850"/>
    <lineage>
        <taxon>Eukaryota</taxon>
        <taxon>Metazoa</taxon>
        <taxon>Ecdysozoa</taxon>
        <taxon>Nematoda</taxon>
        <taxon>Chromadorea</taxon>
        <taxon>Rhabditida</taxon>
        <taxon>Tylenchina</taxon>
        <taxon>Tylenchomorpha</taxon>
        <taxon>Tylenchoidea</taxon>
        <taxon>Meloidogynidae</taxon>
        <taxon>Meloidogyninae</taxon>
        <taxon>Meloidogyne</taxon>
    </lineage>
</organism>
<protein>
    <submittedName>
        <fullName evidence="1">Uncharacterized protein</fullName>
    </submittedName>
</protein>
<sequence>MSEVYGLKTFDANEMNNLAERFAKNDTLFNLYTRYNRVMNGKEDNANIDRKIYICVIENLNLEELEACPVFCN</sequence>
<keyword evidence="2" id="KW-1185">Reference proteome</keyword>
<gene>
    <name evidence="1" type="ORF">MENTE1834_LOCUS12967</name>
</gene>
<name>A0ACB0YJH5_MELEN</name>
<comment type="caution">
    <text evidence="1">The sequence shown here is derived from an EMBL/GenBank/DDBJ whole genome shotgun (WGS) entry which is preliminary data.</text>
</comment>
<proteinExistence type="predicted"/>
<evidence type="ECO:0000313" key="2">
    <source>
        <dbReference type="Proteomes" id="UP001497535"/>
    </source>
</evidence>
<evidence type="ECO:0000313" key="1">
    <source>
        <dbReference type="EMBL" id="CAK5049165.1"/>
    </source>
</evidence>